<keyword evidence="2" id="KW-0521">NADP</keyword>
<protein>
    <submittedName>
        <fullName evidence="5">SDR family NAD(P)-dependent oxidoreductase</fullName>
    </submittedName>
</protein>
<keyword evidence="3" id="KW-0560">Oxidoreductase</keyword>
<evidence type="ECO:0000256" key="1">
    <source>
        <dbReference type="ARBA" id="ARBA00006484"/>
    </source>
</evidence>
<dbReference type="AlphaFoldDB" id="A0A7X3CQ37"/>
<dbReference type="RefSeq" id="WP_155613927.1">
    <property type="nucleotide sequence ID" value="NZ_JBDLZV010000001.1"/>
</dbReference>
<dbReference type="PRINTS" id="PR00081">
    <property type="entry name" value="GDHRDH"/>
</dbReference>
<proteinExistence type="inferred from homology"/>
<gene>
    <name evidence="5" type="ORF">GNP93_00950</name>
</gene>
<dbReference type="SUPFAM" id="SSF51735">
    <property type="entry name" value="NAD(P)-binding Rossmann-fold domains"/>
    <property type="match status" value="1"/>
</dbReference>
<accession>A0A7X3CQ37</accession>
<dbReference type="PANTHER" id="PTHR43391:SF14">
    <property type="entry name" value="DEHYDROGENASE_REDUCTASE SDR FAMILY PROTEIN 7-LIKE"/>
    <property type="match status" value="1"/>
</dbReference>
<organism evidence="5 6">
    <name type="scientific">Paenibacillus validus</name>
    <dbReference type="NCBI Taxonomy" id="44253"/>
    <lineage>
        <taxon>Bacteria</taxon>
        <taxon>Bacillati</taxon>
        <taxon>Bacillota</taxon>
        <taxon>Bacilli</taxon>
        <taxon>Bacillales</taxon>
        <taxon>Paenibacillaceae</taxon>
        <taxon>Paenibacillus</taxon>
    </lineage>
</organism>
<sequence>MKDLAGKVAFITGGGSGVGLGMAKVFSAAGMNVVIADIRQDHLDQAMAYFNERNAQVHGIHLDITDRKAMAEAADEAERVFGKVQLLCNNAGVNLLNHIEKVTYDDWDWLMNVNLNGVINGIQTFVPRMIEYGKGGHIVNTASMSAFYAIQGSTVYTTSKFAVRGMSEALRLDLEPRGIGVSVLCPGAVNTNIHESVVTRPQQLSDTKTQVDAETMNRMKAFSEGGMDPVKLGEKVLEAVENNAPYIIPYSEFRGLLTRLHNVVLDAMPLPENDPDAIKRVETMNKHSKSNHNL</sequence>
<dbReference type="PROSITE" id="PS00061">
    <property type="entry name" value="ADH_SHORT"/>
    <property type="match status" value="1"/>
</dbReference>
<evidence type="ECO:0000313" key="6">
    <source>
        <dbReference type="Proteomes" id="UP000450917"/>
    </source>
</evidence>
<dbReference type="Pfam" id="PF00106">
    <property type="entry name" value="adh_short"/>
    <property type="match status" value="1"/>
</dbReference>
<comment type="caution">
    <text evidence="5">The sequence shown here is derived from an EMBL/GenBank/DDBJ whole genome shotgun (WGS) entry which is preliminary data.</text>
</comment>
<name>A0A7X3CQ37_9BACL</name>
<dbReference type="EMBL" id="WNZX01000001">
    <property type="protein sequence ID" value="MUG69235.1"/>
    <property type="molecule type" value="Genomic_DNA"/>
</dbReference>
<reference evidence="5 6" key="1">
    <citation type="submission" date="2019-11" db="EMBL/GenBank/DDBJ databases">
        <title>Draft genome sequences of five Paenibacillus species of dairy origin.</title>
        <authorList>
            <person name="Olajide A.M."/>
            <person name="Chen S."/>
            <person name="Lapointe G."/>
        </authorList>
    </citation>
    <scope>NUCLEOTIDE SEQUENCE [LARGE SCALE GENOMIC DNA]</scope>
    <source>
        <strain evidence="5 6">2CS3</strain>
    </source>
</reference>
<dbReference type="CDD" id="cd05233">
    <property type="entry name" value="SDR_c"/>
    <property type="match status" value="1"/>
</dbReference>
<dbReference type="PRINTS" id="PR00080">
    <property type="entry name" value="SDRFAMILY"/>
</dbReference>
<dbReference type="FunFam" id="3.40.50.720:FF:000084">
    <property type="entry name" value="Short-chain dehydrogenase reductase"/>
    <property type="match status" value="1"/>
</dbReference>
<dbReference type="PANTHER" id="PTHR43391">
    <property type="entry name" value="RETINOL DEHYDROGENASE-RELATED"/>
    <property type="match status" value="1"/>
</dbReference>
<evidence type="ECO:0000256" key="3">
    <source>
        <dbReference type="ARBA" id="ARBA00023002"/>
    </source>
</evidence>
<evidence type="ECO:0000256" key="2">
    <source>
        <dbReference type="ARBA" id="ARBA00022857"/>
    </source>
</evidence>
<dbReference type="Proteomes" id="UP000450917">
    <property type="component" value="Unassembled WGS sequence"/>
</dbReference>
<dbReference type="GO" id="GO:0016491">
    <property type="term" value="F:oxidoreductase activity"/>
    <property type="evidence" value="ECO:0007669"/>
    <property type="project" value="UniProtKB-KW"/>
</dbReference>
<dbReference type="InterPro" id="IPR020904">
    <property type="entry name" value="Sc_DH/Rdtase_CS"/>
</dbReference>
<evidence type="ECO:0000313" key="5">
    <source>
        <dbReference type="EMBL" id="MUG69235.1"/>
    </source>
</evidence>
<keyword evidence="6" id="KW-1185">Reference proteome</keyword>
<dbReference type="Gene3D" id="3.40.50.720">
    <property type="entry name" value="NAD(P)-binding Rossmann-like Domain"/>
    <property type="match status" value="1"/>
</dbReference>
<dbReference type="InterPro" id="IPR036291">
    <property type="entry name" value="NAD(P)-bd_dom_sf"/>
</dbReference>
<comment type="similarity">
    <text evidence="1 4">Belongs to the short-chain dehydrogenases/reductases (SDR) family.</text>
</comment>
<evidence type="ECO:0000256" key="4">
    <source>
        <dbReference type="RuleBase" id="RU000363"/>
    </source>
</evidence>
<dbReference type="GO" id="GO:0008206">
    <property type="term" value="P:bile acid metabolic process"/>
    <property type="evidence" value="ECO:0007669"/>
    <property type="project" value="UniProtKB-ARBA"/>
</dbReference>
<dbReference type="InterPro" id="IPR002347">
    <property type="entry name" value="SDR_fam"/>
</dbReference>